<dbReference type="RefSeq" id="WP_386098032.1">
    <property type="nucleotide sequence ID" value="NZ_JBHUOZ010000003.1"/>
</dbReference>
<reference evidence="3" key="1">
    <citation type="journal article" date="2019" name="Int. J. Syst. Evol. Microbiol.">
        <title>The Global Catalogue of Microorganisms (GCM) 10K type strain sequencing project: providing services to taxonomists for standard genome sequencing and annotation.</title>
        <authorList>
            <consortium name="The Broad Institute Genomics Platform"/>
            <consortium name="The Broad Institute Genome Sequencing Center for Infectious Disease"/>
            <person name="Wu L."/>
            <person name="Ma J."/>
        </authorList>
    </citation>
    <scope>NUCLEOTIDE SEQUENCE [LARGE SCALE GENOMIC DNA]</scope>
    <source>
        <strain evidence="3">KCTC 23299</strain>
    </source>
</reference>
<protein>
    <recommendedName>
        <fullName evidence="4">Por secretion system C-terminal sorting domain-containing protein</fullName>
    </recommendedName>
</protein>
<evidence type="ECO:0000313" key="2">
    <source>
        <dbReference type="EMBL" id="MFD2920120.1"/>
    </source>
</evidence>
<dbReference type="EMBL" id="JBHUOZ010000003">
    <property type="protein sequence ID" value="MFD2920120.1"/>
    <property type="molecule type" value="Genomic_DNA"/>
</dbReference>
<sequence length="107" mass="12321">MILVLVMAFCLPLMAQKSSRAMPVSFTEQNTNAKPPYQIYTNGRQITIKCTTNLKQLMVWSASGHRVVEQKDIDKDSYVFRLEVNEKVFFLRLQLANGKVYTQKFGI</sequence>
<accession>A0ABW6A6S8</accession>
<keyword evidence="1" id="KW-0732">Signal</keyword>
<proteinExistence type="predicted"/>
<organism evidence="2 3">
    <name type="scientific">Terrimonas rubra</name>
    <dbReference type="NCBI Taxonomy" id="1035890"/>
    <lineage>
        <taxon>Bacteria</taxon>
        <taxon>Pseudomonadati</taxon>
        <taxon>Bacteroidota</taxon>
        <taxon>Chitinophagia</taxon>
        <taxon>Chitinophagales</taxon>
        <taxon>Chitinophagaceae</taxon>
        <taxon>Terrimonas</taxon>
    </lineage>
</organism>
<feature type="chain" id="PRO_5045733754" description="Por secretion system C-terminal sorting domain-containing protein" evidence="1">
    <location>
        <begin position="16"/>
        <end position="107"/>
    </location>
</feature>
<evidence type="ECO:0000256" key="1">
    <source>
        <dbReference type="SAM" id="SignalP"/>
    </source>
</evidence>
<evidence type="ECO:0000313" key="3">
    <source>
        <dbReference type="Proteomes" id="UP001597511"/>
    </source>
</evidence>
<name>A0ABW6A6S8_9BACT</name>
<feature type="signal peptide" evidence="1">
    <location>
        <begin position="1"/>
        <end position="15"/>
    </location>
</feature>
<dbReference type="Proteomes" id="UP001597511">
    <property type="component" value="Unassembled WGS sequence"/>
</dbReference>
<comment type="caution">
    <text evidence="2">The sequence shown here is derived from an EMBL/GenBank/DDBJ whole genome shotgun (WGS) entry which is preliminary data.</text>
</comment>
<keyword evidence="3" id="KW-1185">Reference proteome</keyword>
<evidence type="ECO:0008006" key="4">
    <source>
        <dbReference type="Google" id="ProtNLM"/>
    </source>
</evidence>
<gene>
    <name evidence="2" type="ORF">ACFS6H_10395</name>
</gene>